<accession>A0A139IF73</accession>
<evidence type="ECO:0000313" key="1">
    <source>
        <dbReference type="EMBL" id="KXT13319.1"/>
    </source>
</evidence>
<gene>
    <name evidence="1" type="ORF">AC579_7246</name>
</gene>
<sequence>MASPAVPSAATRVFQTTELLEKILLFMFDRPSQPPRRDIKAMRALFRSQRGDQNFKQMIEKSSPLQSAMWFSSALTQIKRTSYVEFNPFFAGTSWCRPWTPHKPEISHSIFRSVVADVDVLMV</sequence>
<dbReference type="Proteomes" id="UP000073492">
    <property type="component" value="Unassembled WGS sequence"/>
</dbReference>
<dbReference type="EMBL" id="LFZO01000122">
    <property type="protein sequence ID" value="KXT13319.1"/>
    <property type="molecule type" value="Genomic_DNA"/>
</dbReference>
<comment type="caution">
    <text evidence="1">The sequence shown here is derived from an EMBL/GenBank/DDBJ whole genome shotgun (WGS) entry which is preliminary data.</text>
</comment>
<reference evidence="1 2" key="1">
    <citation type="submission" date="2015-07" db="EMBL/GenBank/DDBJ databases">
        <title>Comparative genomics of the Sigatoka disease complex on banana suggests a link between parallel evolutionary changes in Pseudocercospora fijiensis and Pseudocercospora eumusae and increased virulence on the banana host.</title>
        <authorList>
            <person name="Chang T.-C."/>
            <person name="Salvucci A."/>
            <person name="Crous P.W."/>
            <person name="Stergiopoulos I."/>
        </authorList>
    </citation>
    <scope>NUCLEOTIDE SEQUENCE [LARGE SCALE GENOMIC DNA]</scope>
    <source>
        <strain evidence="1 2">CBS 116634</strain>
    </source>
</reference>
<dbReference type="OrthoDB" id="3630143at2759"/>
<organism evidence="1 2">
    <name type="scientific">Pseudocercospora musae</name>
    <dbReference type="NCBI Taxonomy" id="113226"/>
    <lineage>
        <taxon>Eukaryota</taxon>
        <taxon>Fungi</taxon>
        <taxon>Dikarya</taxon>
        <taxon>Ascomycota</taxon>
        <taxon>Pezizomycotina</taxon>
        <taxon>Dothideomycetes</taxon>
        <taxon>Dothideomycetidae</taxon>
        <taxon>Mycosphaerellales</taxon>
        <taxon>Mycosphaerellaceae</taxon>
        <taxon>Pseudocercospora</taxon>
    </lineage>
</organism>
<protein>
    <submittedName>
        <fullName evidence="1">Uncharacterized protein</fullName>
    </submittedName>
</protein>
<evidence type="ECO:0000313" key="2">
    <source>
        <dbReference type="Proteomes" id="UP000073492"/>
    </source>
</evidence>
<name>A0A139IF73_9PEZI</name>
<dbReference type="AlphaFoldDB" id="A0A139IF73"/>
<keyword evidence="2" id="KW-1185">Reference proteome</keyword>
<proteinExistence type="predicted"/>